<dbReference type="Proteomes" id="UP000249134">
    <property type="component" value="Chromosome 1"/>
</dbReference>
<feature type="transmembrane region" description="Helical" evidence="1">
    <location>
        <begin position="114"/>
        <end position="131"/>
    </location>
</feature>
<dbReference type="RefSeq" id="WP_066136661.1">
    <property type="nucleotide sequence ID" value="NZ_CBCSGM010000001.1"/>
</dbReference>
<dbReference type="AlphaFoldDB" id="A0A2X4VPZ6"/>
<evidence type="ECO:0000256" key="1">
    <source>
        <dbReference type="SAM" id="Phobius"/>
    </source>
</evidence>
<feature type="transmembrane region" description="Helical" evidence="1">
    <location>
        <begin position="38"/>
        <end position="56"/>
    </location>
</feature>
<keyword evidence="1" id="KW-0812">Transmembrane</keyword>
<protein>
    <submittedName>
        <fullName evidence="2">Uncharacterized protein</fullName>
    </submittedName>
</protein>
<dbReference type="KEGG" id="blen:NCTC4824_01264"/>
<reference evidence="2 3" key="1">
    <citation type="submission" date="2018-06" db="EMBL/GenBank/DDBJ databases">
        <authorList>
            <consortium name="Pathogen Informatics"/>
            <person name="Doyle S."/>
        </authorList>
    </citation>
    <scope>NUCLEOTIDE SEQUENCE [LARGE SCALE GENOMIC DNA]</scope>
    <source>
        <strain evidence="2 3">NCTC4824</strain>
    </source>
</reference>
<organism evidence="2 3">
    <name type="scientific">Lederbergia lenta</name>
    <name type="common">Bacillus lentus</name>
    <dbReference type="NCBI Taxonomy" id="1467"/>
    <lineage>
        <taxon>Bacteria</taxon>
        <taxon>Bacillati</taxon>
        <taxon>Bacillota</taxon>
        <taxon>Bacilli</taxon>
        <taxon>Bacillales</taxon>
        <taxon>Bacillaceae</taxon>
        <taxon>Lederbergia</taxon>
    </lineage>
</organism>
<name>A0A2X4VPZ6_LEDLE</name>
<feature type="transmembrane region" description="Helical" evidence="1">
    <location>
        <begin position="12"/>
        <end position="32"/>
    </location>
</feature>
<sequence>MFHLIKADIKSTKLISILKLIPAVIVLALFANEWNIHFYYPVIALITLGLCIESFSKQKKNGDQLLVISLPVTRKEYIIAKYIIIIPWFIIASFIMTVWILLFDKNLYFFNFNYWMITFLLTVIIATYYFIVYQISHAAALILFAALISITITLNLPEKFYHISHYSLYPIALIITFISYLIIIIRFQKTDIT</sequence>
<evidence type="ECO:0000313" key="3">
    <source>
        <dbReference type="Proteomes" id="UP000249134"/>
    </source>
</evidence>
<keyword evidence="3" id="KW-1185">Reference proteome</keyword>
<dbReference type="EMBL" id="LS483476">
    <property type="protein sequence ID" value="SQI54166.1"/>
    <property type="molecule type" value="Genomic_DNA"/>
</dbReference>
<gene>
    <name evidence="2" type="ORF">NCTC4824_01264</name>
</gene>
<feature type="transmembrane region" description="Helical" evidence="1">
    <location>
        <begin position="77"/>
        <end position="102"/>
    </location>
</feature>
<feature type="transmembrane region" description="Helical" evidence="1">
    <location>
        <begin position="168"/>
        <end position="187"/>
    </location>
</feature>
<accession>A0A2X4VPZ6</accession>
<dbReference type="InterPro" id="IPR025699">
    <property type="entry name" value="ABC2_memb-like"/>
</dbReference>
<keyword evidence="1" id="KW-0472">Membrane</keyword>
<feature type="transmembrane region" description="Helical" evidence="1">
    <location>
        <begin position="138"/>
        <end position="156"/>
    </location>
</feature>
<keyword evidence="1" id="KW-1133">Transmembrane helix</keyword>
<dbReference type="STRING" id="1348624.GCA_001591545_00357"/>
<dbReference type="Pfam" id="PF13346">
    <property type="entry name" value="ABC2_membrane_5"/>
    <property type="match status" value="1"/>
</dbReference>
<proteinExistence type="predicted"/>
<evidence type="ECO:0000313" key="2">
    <source>
        <dbReference type="EMBL" id="SQI54166.1"/>
    </source>
</evidence>